<dbReference type="CDD" id="cd00190">
    <property type="entry name" value="Tryp_SPc"/>
    <property type="match status" value="1"/>
</dbReference>
<dbReference type="PROSITE" id="PS00134">
    <property type="entry name" value="TRYPSIN_HIS"/>
    <property type="match status" value="1"/>
</dbReference>
<keyword evidence="5 13" id="KW-0732">Signal</keyword>
<evidence type="ECO:0000256" key="13">
    <source>
        <dbReference type="SAM" id="SignalP"/>
    </source>
</evidence>
<evidence type="ECO:0000259" key="14">
    <source>
        <dbReference type="PROSITE" id="PS50240"/>
    </source>
</evidence>
<evidence type="ECO:0000256" key="10">
    <source>
        <dbReference type="ARBA" id="ARBA00036320"/>
    </source>
</evidence>
<dbReference type="GO" id="GO:0005576">
    <property type="term" value="C:extracellular region"/>
    <property type="evidence" value="ECO:0007669"/>
    <property type="project" value="UniProtKB-SubCell"/>
</dbReference>
<evidence type="ECO:0000256" key="6">
    <source>
        <dbReference type="ARBA" id="ARBA00022801"/>
    </source>
</evidence>
<dbReference type="PROSITE" id="PS00135">
    <property type="entry name" value="TRYPSIN_SER"/>
    <property type="match status" value="1"/>
</dbReference>
<sequence length="259" mass="27245">MFKYAIILTAVSCILSATVPEGVMPQLDGRIVGGKDTTISAYPWQISLQRNNYHSCGGSVISSLYVVTAAHCLQDVPVAWLKVRAGSTNSDSGGSLIPVKSYKIHEKYSRTTLANDIGIIRLETALTLGPTIKAIQLASEAPEHNAPAVVSGWGTLAYTNGTTPKILQCVDVKMISTATCAQSDYGSLILPSMICASDVGKDACLGDSGGPLVSGGKLVGIVSWGYGCAEPNYPGVYTNVAALWDWVSSATNATRITKR</sequence>
<evidence type="ECO:0000256" key="1">
    <source>
        <dbReference type="ARBA" id="ARBA00004239"/>
    </source>
</evidence>
<evidence type="ECO:0000313" key="15">
    <source>
        <dbReference type="Proteomes" id="UP000504634"/>
    </source>
</evidence>
<keyword evidence="8" id="KW-0865">Zymogen</keyword>
<dbReference type="InterPro" id="IPR009003">
    <property type="entry name" value="Peptidase_S1_PA"/>
</dbReference>
<dbReference type="InterPro" id="IPR033116">
    <property type="entry name" value="TRYPSIN_SER"/>
</dbReference>
<dbReference type="GO" id="GO:0004252">
    <property type="term" value="F:serine-type endopeptidase activity"/>
    <property type="evidence" value="ECO:0007669"/>
    <property type="project" value="UniProtKB-EC"/>
</dbReference>
<organism evidence="15 16">
    <name type="scientific">Drosophila lebanonensis</name>
    <name type="common">Fruit fly</name>
    <name type="synonym">Scaptodrosophila lebanonensis</name>
    <dbReference type="NCBI Taxonomy" id="7225"/>
    <lineage>
        <taxon>Eukaryota</taxon>
        <taxon>Metazoa</taxon>
        <taxon>Ecdysozoa</taxon>
        <taxon>Arthropoda</taxon>
        <taxon>Hexapoda</taxon>
        <taxon>Insecta</taxon>
        <taxon>Pterygota</taxon>
        <taxon>Neoptera</taxon>
        <taxon>Endopterygota</taxon>
        <taxon>Diptera</taxon>
        <taxon>Brachycera</taxon>
        <taxon>Muscomorpha</taxon>
        <taxon>Ephydroidea</taxon>
        <taxon>Drosophilidae</taxon>
        <taxon>Scaptodrosophila</taxon>
    </lineage>
</organism>
<dbReference type="PANTHER" id="PTHR24276">
    <property type="entry name" value="POLYSERASE-RELATED"/>
    <property type="match status" value="1"/>
</dbReference>
<dbReference type="PROSITE" id="PS50240">
    <property type="entry name" value="TRYPSIN_DOM"/>
    <property type="match status" value="1"/>
</dbReference>
<feature type="chain" id="PRO_5026938578" description="trypsin" evidence="13">
    <location>
        <begin position="17"/>
        <end position="259"/>
    </location>
</feature>
<dbReference type="SUPFAM" id="SSF50494">
    <property type="entry name" value="Trypsin-like serine proteases"/>
    <property type="match status" value="1"/>
</dbReference>
<evidence type="ECO:0000256" key="7">
    <source>
        <dbReference type="ARBA" id="ARBA00022825"/>
    </source>
</evidence>
<gene>
    <name evidence="16" type="primary">LOC115634516</name>
</gene>
<keyword evidence="7 12" id="KW-0720">Serine protease</keyword>
<proteinExistence type="inferred from homology"/>
<accession>A0A6J2UL05</accession>
<keyword evidence="15" id="KW-1185">Reference proteome</keyword>
<evidence type="ECO:0000256" key="3">
    <source>
        <dbReference type="ARBA" id="ARBA00022525"/>
    </source>
</evidence>
<comment type="similarity">
    <text evidence="2">Belongs to the peptidase S1 family.</text>
</comment>
<dbReference type="Pfam" id="PF00089">
    <property type="entry name" value="Trypsin"/>
    <property type="match status" value="1"/>
</dbReference>
<dbReference type="InterPro" id="IPR001254">
    <property type="entry name" value="Trypsin_dom"/>
</dbReference>
<evidence type="ECO:0000256" key="4">
    <source>
        <dbReference type="ARBA" id="ARBA00022670"/>
    </source>
</evidence>
<keyword evidence="4 12" id="KW-0645">Protease</keyword>
<dbReference type="GO" id="GO:0006508">
    <property type="term" value="P:proteolysis"/>
    <property type="evidence" value="ECO:0007669"/>
    <property type="project" value="UniProtKB-KW"/>
</dbReference>
<evidence type="ECO:0000256" key="8">
    <source>
        <dbReference type="ARBA" id="ARBA00023145"/>
    </source>
</evidence>
<reference evidence="16" key="1">
    <citation type="submission" date="2025-08" db="UniProtKB">
        <authorList>
            <consortium name="RefSeq"/>
        </authorList>
    </citation>
    <scope>IDENTIFICATION</scope>
    <source>
        <strain evidence="16">11010-0011.00</strain>
        <tissue evidence="16">Whole body</tissue>
    </source>
</reference>
<dbReference type="InterPro" id="IPR018114">
    <property type="entry name" value="TRYPSIN_HIS"/>
</dbReference>
<evidence type="ECO:0000256" key="11">
    <source>
        <dbReference type="ARBA" id="ARBA00038868"/>
    </source>
</evidence>
<keyword evidence="9" id="KW-1015">Disulfide bond</keyword>
<comment type="catalytic activity">
    <reaction evidence="10">
        <text>Preferential cleavage: Arg-|-Xaa, Lys-|-Xaa.</text>
        <dbReference type="EC" id="3.4.21.4"/>
    </reaction>
</comment>
<keyword evidence="6 12" id="KW-0378">Hydrolase</keyword>
<feature type="signal peptide" evidence="13">
    <location>
        <begin position="1"/>
        <end position="16"/>
    </location>
</feature>
<evidence type="ECO:0000256" key="5">
    <source>
        <dbReference type="ARBA" id="ARBA00022729"/>
    </source>
</evidence>
<protein>
    <recommendedName>
        <fullName evidence="11">trypsin</fullName>
        <ecNumber evidence="11">3.4.21.4</ecNumber>
    </recommendedName>
</protein>
<dbReference type="InterPro" id="IPR043504">
    <property type="entry name" value="Peptidase_S1_PA_chymotrypsin"/>
</dbReference>
<dbReference type="InterPro" id="IPR050430">
    <property type="entry name" value="Peptidase_S1"/>
</dbReference>
<dbReference type="PRINTS" id="PR00722">
    <property type="entry name" value="CHYMOTRYPSIN"/>
</dbReference>
<dbReference type="Gene3D" id="2.40.10.10">
    <property type="entry name" value="Trypsin-like serine proteases"/>
    <property type="match status" value="1"/>
</dbReference>
<dbReference type="InterPro" id="IPR001314">
    <property type="entry name" value="Peptidase_S1A"/>
</dbReference>
<name>A0A6J2UL05_DROLE</name>
<feature type="domain" description="Peptidase S1" evidence="14">
    <location>
        <begin position="31"/>
        <end position="252"/>
    </location>
</feature>
<evidence type="ECO:0000313" key="16">
    <source>
        <dbReference type="RefSeq" id="XP_030388143.1"/>
    </source>
</evidence>
<dbReference type="SMART" id="SM00020">
    <property type="entry name" value="Tryp_SPc"/>
    <property type="match status" value="1"/>
</dbReference>
<dbReference type="FunFam" id="2.40.10.10:FF:000077">
    <property type="entry name" value="Predicted protein"/>
    <property type="match status" value="1"/>
</dbReference>
<dbReference type="EC" id="3.4.21.4" evidence="11"/>
<dbReference type="RefSeq" id="XP_030388143.1">
    <property type="nucleotide sequence ID" value="XM_030532283.1"/>
</dbReference>
<evidence type="ECO:0000256" key="2">
    <source>
        <dbReference type="ARBA" id="ARBA00007664"/>
    </source>
</evidence>
<comment type="subcellular location">
    <subcellularLocation>
        <location evidence="1">Secreted</location>
        <location evidence="1">Extracellular space</location>
    </subcellularLocation>
</comment>
<dbReference type="GeneID" id="115634516"/>
<dbReference type="PANTHER" id="PTHR24276:SF91">
    <property type="entry name" value="AT26814P-RELATED"/>
    <property type="match status" value="1"/>
</dbReference>
<dbReference type="Proteomes" id="UP000504634">
    <property type="component" value="Unplaced"/>
</dbReference>
<evidence type="ECO:0000256" key="9">
    <source>
        <dbReference type="ARBA" id="ARBA00023157"/>
    </source>
</evidence>
<evidence type="ECO:0000256" key="12">
    <source>
        <dbReference type="RuleBase" id="RU363034"/>
    </source>
</evidence>
<dbReference type="AlphaFoldDB" id="A0A6J2UL05"/>
<keyword evidence="3" id="KW-0964">Secreted</keyword>